<proteinExistence type="predicted"/>
<dbReference type="EMBL" id="VRMA01000003">
    <property type="protein sequence ID" value="TXK60654.1"/>
    <property type="molecule type" value="Genomic_DNA"/>
</dbReference>
<dbReference type="Proteomes" id="UP000321317">
    <property type="component" value="Unassembled WGS sequence"/>
</dbReference>
<sequence>MTKTSTKKENVGSKTPRIKKEAIVSKEPTNLKEPHMSEMMKTMFKLNEELSKLVFTFQKEVKSLKEDTLVNAQYINMLHKEMKVLNESISLIDIDFNHHLESTLEFVKELELKNLEDEKLREFYNKKLEILASHIEKLENKKSGFFSLSKSHLKSELQDLDSNMDNKNFKTSFTLNDD</sequence>
<organism evidence="2 3">
    <name type="scientific">Campylobacter helveticus</name>
    <dbReference type="NCBI Taxonomy" id="28898"/>
    <lineage>
        <taxon>Bacteria</taxon>
        <taxon>Pseudomonadati</taxon>
        <taxon>Campylobacterota</taxon>
        <taxon>Epsilonproteobacteria</taxon>
        <taxon>Campylobacterales</taxon>
        <taxon>Campylobacteraceae</taxon>
        <taxon>Campylobacter</taxon>
    </lineage>
</organism>
<feature type="compositionally biased region" description="Basic and acidic residues" evidence="1">
    <location>
        <begin position="1"/>
        <end position="11"/>
    </location>
</feature>
<reference evidence="2 3" key="1">
    <citation type="submission" date="2019-08" db="EMBL/GenBank/DDBJ databases">
        <title>Rapid identification of Enteric Bacteria from Whole Genome Sequences (WGS) using Average Nucleotide Identity (ANI).</title>
        <authorList>
            <person name="Lane C."/>
        </authorList>
    </citation>
    <scope>NUCLEOTIDE SEQUENCE [LARGE SCALE GENOMIC DNA]</scope>
    <source>
        <strain evidence="2 3">D4984</strain>
    </source>
</reference>
<feature type="compositionally biased region" description="Basic and acidic residues" evidence="1">
    <location>
        <begin position="18"/>
        <end position="28"/>
    </location>
</feature>
<dbReference type="GeneID" id="52037759"/>
<keyword evidence="3" id="KW-1185">Reference proteome</keyword>
<evidence type="ECO:0000313" key="3">
    <source>
        <dbReference type="Proteomes" id="UP000321317"/>
    </source>
</evidence>
<accession>A0ABY3L431</accession>
<dbReference type="RefSeq" id="WP_082200812.1">
    <property type="nucleotide sequence ID" value="NZ_CAUWMG010000062.1"/>
</dbReference>
<evidence type="ECO:0000313" key="2">
    <source>
        <dbReference type="EMBL" id="TXK60654.1"/>
    </source>
</evidence>
<feature type="region of interest" description="Disordered" evidence="1">
    <location>
        <begin position="1"/>
        <end position="28"/>
    </location>
</feature>
<comment type="caution">
    <text evidence="2">The sequence shown here is derived from an EMBL/GenBank/DDBJ whole genome shotgun (WGS) entry which is preliminary data.</text>
</comment>
<gene>
    <name evidence="2" type="ORF">FVD16_00770</name>
</gene>
<evidence type="ECO:0000256" key="1">
    <source>
        <dbReference type="SAM" id="MobiDB-lite"/>
    </source>
</evidence>
<name>A0ABY3L431_9BACT</name>
<protein>
    <submittedName>
        <fullName evidence="2">Uncharacterized protein</fullName>
    </submittedName>
</protein>